<dbReference type="AlphaFoldDB" id="A0A9J5ZST4"/>
<gene>
    <name evidence="1" type="ORF">H5410_014914</name>
</gene>
<accession>A0A9J5ZST4</accession>
<keyword evidence="2" id="KW-1185">Reference proteome</keyword>
<dbReference type="PANTHER" id="PTHR23227:SF67">
    <property type="entry name" value="CRANIOFACIAL DEVELOPMENT PROTEIN 2-LIKE"/>
    <property type="match status" value="1"/>
</dbReference>
<dbReference type="EMBL" id="JACXVP010000003">
    <property type="protein sequence ID" value="KAG5615090.1"/>
    <property type="molecule type" value="Genomic_DNA"/>
</dbReference>
<comment type="caution">
    <text evidence="1">The sequence shown here is derived from an EMBL/GenBank/DDBJ whole genome shotgun (WGS) entry which is preliminary data.</text>
</comment>
<dbReference type="OrthoDB" id="1902296at2759"/>
<dbReference type="PANTHER" id="PTHR23227">
    <property type="entry name" value="BUCENTAUR RELATED"/>
    <property type="match status" value="1"/>
</dbReference>
<evidence type="ECO:0000313" key="1">
    <source>
        <dbReference type="EMBL" id="KAG5615090.1"/>
    </source>
</evidence>
<dbReference type="Proteomes" id="UP000824120">
    <property type="component" value="Chromosome 3"/>
</dbReference>
<sequence>MFYWVDLDEVVRGILNTEKIFIGGDINGQIMEDYTDFDDVRGVFCLGEWNGGGALLLDFSKDFELVIANSYFLKWQNHLGTFCSTVVMT</sequence>
<name>A0A9J5ZST4_SOLCO</name>
<evidence type="ECO:0000313" key="2">
    <source>
        <dbReference type="Proteomes" id="UP000824120"/>
    </source>
</evidence>
<dbReference type="InterPro" id="IPR027124">
    <property type="entry name" value="Swc5/CFDP1/2"/>
</dbReference>
<proteinExistence type="predicted"/>
<reference evidence="1 2" key="1">
    <citation type="submission" date="2020-09" db="EMBL/GenBank/DDBJ databases">
        <title>De no assembly of potato wild relative species, Solanum commersonii.</title>
        <authorList>
            <person name="Cho K."/>
        </authorList>
    </citation>
    <scope>NUCLEOTIDE SEQUENCE [LARGE SCALE GENOMIC DNA]</scope>
    <source>
        <strain evidence="1">LZ3.2</strain>
        <tissue evidence="1">Leaf</tissue>
    </source>
</reference>
<organism evidence="1 2">
    <name type="scientific">Solanum commersonii</name>
    <name type="common">Commerson's wild potato</name>
    <name type="synonym">Commerson's nightshade</name>
    <dbReference type="NCBI Taxonomy" id="4109"/>
    <lineage>
        <taxon>Eukaryota</taxon>
        <taxon>Viridiplantae</taxon>
        <taxon>Streptophyta</taxon>
        <taxon>Embryophyta</taxon>
        <taxon>Tracheophyta</taxon>
        <taxon>Spermatophyta</taxon>
        <taxon>Magnoliopsida</taxon>
        <taxon>eudicotyledons</taxon>
        <taxon>Gunneridae</taxon>
        <taxon>Pentapetalae</taxon>
        <taxon>asterids</taxon>
        <taxon>lamiids</taxon>
        <taxon>Solanales</taxon>
        <taxon>Solanaceae</taxon>
        <taxon>Solanoideae</taxon>
        <taxon>Solaneae</taxon>
        <taxon>Solanum</taxon>
    </lineage>
</organism>
<protein>
    <submittedName>
        <fullName evidence="1">Uncharacterized protein</fullName>
    </submittedName>
</protein>